<feature type="domain" description="N-acetyltransferase" evidence="8">
    <location>
        <begin position="457"/>
        <end position="607"/>
    </location>
</feature>
<evidence type="ECO:0000256" key="5">
    <source>
        <dbReference type="ARBA" id="ARBA00023242"/>
    </source>
</evidence>
<dbReference type="CDD" id="cd04301">
    <property type="entry name" value="NAT_SF"/>
    <property type="match status" value="1"/>
</dbReference>
<evidence type="ECO:0000256" key="6">
    <source>
        <dbReference type="PROSITE-ProRule" id="PRU00146"/>
    </source>
</evidence>
<dbReference type="Pfam" id="PF16135">
    <property type="entry name" value="TDBD"/>
    <property type="match status" value="1"/>
</dbReference>
<evidence type="ECO:0008006" key="11">
    <source>
        <dbReference type="Google" id="ProtNLM"/>
    </source>
</evidence>
<dbReference type="InterPro" id="IPR001965">
    <property type="entry name" value="Znf_PHD"/>
</dbReference>
<keyword evidence="2" id="KW-0479">Metal-binding</keyword>
<dbReference type="SUPFAM" id="SSF57903">
    <property type="entry name" value="FYVE/PHD zinc finger"/>
    <property type="match status" value="1"/>
</dbReference>
<dbReference type="GO" id="GO:0003714">
    <property type="term" value="F:transcription corepressor activity"/>
    <property type="evidence" value="ECO:0007669"/>
    <property type="project" value="InterPro"/>
</dbReference>
<dbReference type="InterPro" id="IPR032308">
    <property type="entry name" value="TDBD"/>
</dbReference>
<keyword evidence="10" id="KW-1185">Reference proteome</keyword>
<dbReference type="SUPFAM" id="SSF55729">
    <property type="entry name" value="Acyl-CoA N-acyltransferases (Nat)"/>
    <property type="match status" value="1"/>
</dbReference>
<keyword evidence="5" id="KW-0539">Nucleus</keyword>
<keyword evidence="4" id="KW-0862">Zinc</keyword>
<evidence type="ECO:0000259" key="8">
    <source>
        <dbReference type="PROSITE" id="PS51186"/>
    </source>
</evidence>
<evidence type="ECO:0000313" key="10">
    <source>
        <dbReference type="Proteomes" id="UP001177003"/>
    </source>
</evidence>
<keyword evidence="3 6" id="KW-0863">Zinc-finger</keyword>
<dbReference type="EMBL" id="OX465081">
    <property type="protein sequence ID" value="CAI9287753.1"/>
    <property type="molecule type" value="Genomic_DNA"/>
</dbReference>
<evidence type="ECO:0000313" key="9">
    <source>
        <dbReference type="EMBL" id="CAI9287753.1"/>
    </source>
</evidence>
<dbReference type="Pfam" id="PF23209">
    <property type="entry name" value="IDM1_C"/>
    <property type="match status" value="1"/>
</dbReference>
<protein>
    <recommendedName>
        <fullName evidence="11">Histone acetyltransferase</fullName>
    </recommendedName>
</protein>
<dbReference type="PROSITE" id="PS50016">
    <property type="entry name" value="ZF_PHD_2"/>
    <property type="match status" value="1"/>
</dbReference>
<evidence type="ECO:0000256" key="4">
    <source>
        <dbReference type="ARBA" id="ARBA00022833"/>
    </source>
</evidence>
<name>A0AA35Z8A7_LACSI</name>
<dbReference type="InterPro" id="IPR042163">
    <property type="entry name" value="PHF12"/>
</dbReference>
<dbReference type="AlphaFoldDB" id="A0AA35Z8A7"/>
<dbReference type="InterPro" id="IPR013083">
    <property type="entry name" value="Znf_RING/FYVE/PHD"/>
</dbReference>
<proteinExistence type="predicted"/>
<dbReference type="Gene3D" id="3.30.40.10">
    <property type="entry name" value="Zinc/RING finger domain, C3HC4 (zinc finger)"/>
    <property type="match status" value="1"/>
</dbReference>
<dbReference type="GO" id="GO:0016747">
    <property type="term" value="F:acyltransferase activity, transferring groups other than amino-acyl groups"/>
    <property type="evidence" value="ECO:0007669"/>
    <property type="project" value="InterPro"/>
</dbReference>
<dbReference type="InterPro" id="IPR054292">
    <property type="entry name" value="DUF7028"/>
</dbReference>
<dbReference type="Gene3D" id="3.40.630.30">
    <property type="match status" value="1"/>
</dbReference>
<accession>A0AA35Z8A7</accession>
<gene>
    <name evidence="9" type="ORF">LSALG_LOCUS27102</name>
</gene>
<dbReference type="PROSITE" id="PS51186">
    <property type="entry name" value="GNAT"/>
    <property type="match status" value="1"/>
</dbReference>
<organism evidence="9 10">
    <name type="scientific">Lactuca saligna</name>
    <name type="common">Willowleaf lettuce</name>
    <dbReference type="NCBI Taxonomy" id="75948"/>
    <lineage>
        <taxon>Eukaryota</taxon>
        <taxon>Viridiplantae</taxon>
        <taxon>Streptophyta</taxon>
        <taxon>Embryophyta</taxon>
        <taxon>Tracheophyta</taxon>
        <taxon>Spermatophyta</taxon>
        <taxon>Magnoliopsida</taxon>
        <taxon>eudicotyledons</taxon>
        <taxon>Gunneridae</taxon>
        <taxon>Pentapetalae</taxon>
        <taxon>asterids</taxon>
        <taxon>campanulids</taxon>
        <taxon>Asterales</taxon>
        <taxon>Asteraceae</taxon>
        <taxon>Cichorioideae</taxon>
        <taxon>Cichorieae</taxon>
        <taxon>Lactucinae</taxon>
        <taxon>Lactuca</taxon>
    </lineage>
</organism>
<dbReference type="InterPro" id="IPR056511">
    <property type="entry name" value="IDM1_C"/>
</dbReference>
<evidence type="ECO:0000259" key="7">
    <source>
        <dbReference type="PROSITE" id="PS50016"/>
    </source>
</evidence>
<dbReference type="Proteomes" id="UP001177003">
    <property type="component" value="Chromosome 5"/>
</dbReference>
<dbReference type="Pfam" id="PF00628">
    <property type="entry name" value="PHD"/>
    <property type="match status" value="1"/>
</dbReference>
<dbReference type="InterPro" id="IPR016181">
    <property type="entry name" value="Acyl_CoA_acyltransferase"/>
</dbReference>
<dbReference type="InterPro" id="IPR000182">
    <property type="entry name" value="GNAT_dom"/>
</dbReference>
<dbReference type="SMART" id="SM00249">
    <property type="entry name" value="PHD"/>
    <property type="match status" value="2"/>
</dbReference>
<evidence type="ECO:0000256" key="2">
    <source>
        <dbReference type="ARBA" id="ARBA00022723"/>
    </source>
</evidence>
<dbReference type="Pfam" id="PF22970">
    <property type="entry name" value="DUF7028"/>
    <property type="match status" value="1"/>
</dbReference>
<dbReference type="GO" id="GO:0008270">
    <property type="term" value="F:zinc ion binding"/>
    <property type="evidence" value="ECO:0007669"/>
    <property type="project" value="UniProtKB-KW"/>
</dbReference>
<dbReference type="InterPro" id="IPR011011">
    <property type="entry name" value="Znf_FYVE_PHD"/>
</dbReference>
<reference evidence="9" key="1">
    <citation type="submission" date="2023-04" db="EMBL/GenBank/DDBJ databases">
        <authorList>
            <person name="Vijverberg K."/>
            <person name="Xiong W."/>
            <person name="Schranz E."/>
        </authorList>
    </citation>
    <scope>NUCLEOTIDE SEQUENCE</scope>
</reference>
<sequence length="621" mass="70234">MLLCQSSTLPNSSSTVVSMEYVKYEPEYNPEAITNYYSSGVQIGRSKNPDIKAKIMKAKNHLSALGWTFFYLWKKPNRRELRYCSPTGKTYISLRTACGSLIDHQVHHDLDVSSSIIEEGTKQDTKLVNSDVSVISNSRPKKRIRIEDVESSYFRQQSEESVGNSNDSGIVDDDEKKEGILRNRPGKALREIKKLKESGKKRKEFKPKKRIRKVKPSSVSGRCLLSSLIQSKIVLSGSRVAYLNRLDDHIMASGRIYEKGIQCDCCNMFFLLSKFESHAGSTYRRPSARIFLDDGRSLLDCQTQLNLENEVDKVTKSIESSNHELLSGQDEFCSFCNDGGDLLLCDSCTSSYHSSCIGLNGVPDSEYWFCPPCCCGICLQGHDEDQITCEQCERHFHIDCLKKEGLSMSSDGNKTFCSKKCEGISSGLMGISGISIPLTTNNLSWSLLKMVSSDDNNKKEEYTETYSKLNMALEVMNECFEPVQHPWSNNDVVEDVIFNRCSKKSNFKGFFTAVLERDEEVISVVVVRVHGSKVAEIPFVATRFQYRRLGMCRMLMDELERKLGELGVEKLVLPAVPDMVSTWTQAFGFKMMTDSERLSLVEFKILDFPGTVKCQKILKRM</sequence>
<dbReference type="InterPro" id="IPR019787">
    <property type="entry name" value="Znf_PHD-finger"/>
</dbReference>
<comment type="subcellular location">
    <subcellularLocation>
        <location evidence="1">Nucleus</location>
    </subcellularLocation>
</comment>
<dbReference type="PANTHER" id="PTHR46309:SF12">
    <property type="entry name" value="GB|AAC80581.1"/>
    <property type="match status" value="1"/>
</dbReference>
<feature type="domain" description="PHD-type" evidence="7">
    <location>
        <begin position="330"/>
        <end position="376"/>
    </location>
</feature>
<dbReference type="GO" id="GO:0006357">
    <property type="term" value="P:regulation of transcription by RNA polymerase II"/>
    <property type="evidence" value="ECO:0007669"/>
    <property type="project" value="TreeGrafter"/>
</dbReference>
<evidence type="ECO:0000256" key="1">
    <source>
        <dbReference type="ARBA" id="ARBA00004123"/>
    </source>
</evidence>
<dbReference type="GO" id="GO:0005634">
    <property type="term" value="C:nucleus"/>
    <property type="evidence" value="ECO:0007669"/>
    <property type="project" value="UniProtKB-SubCell"/>
</dbReference>
<dbReference type="PANTHER" id="PTHR46309">
    <property type="entry name" value="PHD FINGER PROTEIN 12"/>
    <property type="match status" value="1"/>
</dbReference>
<evidence type="ECO:0000256" key="3">
    <source>
        <dbReference type="ARBA" id="ARBA00022771"/>
    </source>
</evidence>